<evidence type="ECO:0000256" key="1">
    <source>
        <dbReference type="ARBA" id="ARBA00004141"/>
    </source>
</evidence>
<sequence length="559" mass="63879">MFGVVHYNFNSESNIHSMVEDTNEKKSTVDVSVYNADSSEDLDTNTKSLNPFADPKEAERWRAIYESSHYENLKYFDPEFEWTPQEEKRLIRKLDFKVFCWVFIMFCALDLVRRNVTRAIADNFLADLGMNNHGYNLGQTIYLLSFLCAELPMNILSKRLGPERVIPFEILAWSIVCICQAGMKNQATFIGVRSLLGFLQGGFIPDMILYLSYFYNGVDLPLRLSIFWIAIPLFQIVGSLMASGILELRGTHGMAGWQYLFIIEGFISFGIAIPSFYLMRTGPSASQNRFTKKRAPWFNEKETKILVNRILRDDPSKGDMNNRQSISWKHIFRTLASPDMWPIFIQGITAFIPFQPVSQYISLILKGMGYSTFMSNVLAIPGQFWFLINLPAVVYLSHKLKEKSLCAGIANLFILPFVIAIVAYPVDGNKWVKYVLLTGIVSEPYTHAILAAWVSQISNNVGTRAVATAIYNMTYQVGSIIAANIYQQDDKPYYKKGNQAILGICCFNIAMAIFTKFYYMLRNKQKAAVWNALSPEEQKIYKETTTDIGFNRLDFQFVH</sequence>
<proteinExistence type="predicted"/>
<name>A0A875RWY7_EENNA</name>
<feature type="transmembrane region" description="Helical" evidence="6">
    <location>
        <begin position="258"/>
        <end position="279"/>
    </location>
</feature>
<dbReference type="KEGG" id="bnn:FOA43_001206"/>
<keyword evidence="2" id="KW-0813">Transport</keyword>
<organism evidence="7 8">
    <name type="scientific">Eeniella nana</name>
    <name type="common">Yeast</name>
    <name type="synonym">Brettanomyces nanus</name>
    <dbReference type="NCBI Taxonomy" id="13502"/>
    <lineage>
        <taxon>Eukaryota</taxon>
        <taxon>Fungi</taxon>
        <taxon>Dikarya</taxon>
        <taxon>Ascomycota</taxon>
        <taxon>Saccharomycotina</taxon>
        <taxon>Pichiomycetes</taxon>
        <taxon>Pichiales</taxon>
        <taxon>Pichiaceae</taxon>
        <taxon>Brettanomyces</taxon>
    </lineage>
</organism>
<keyword evidence="5 6" id="KW-0472">Membrane</keyword>
<evidence type="ECO:0000256" key="3">
    <source>
        <dbReference type="ARBA" id="ARBA00022692"/>
    </source>
</evidence>
<evidence type="ECO:0000256" key="6">
    <source>
        <dbReference type="SAM" id="Phobius"/>
    </source>
</evidence>
<dbReference type="SUPFAM" id="SSF103473">
    <property type="entry name" value="MFS general substrate transporter"/>
    <property type="match status" value="1"/>
</dbReference>
<evidence type="ECO:0000256" key="5">
    <source>
        <dbReference type="ARBA" id="ARBA00023136"/>
    </source>
</evidence>
<dbReference type="Pfam" id="PF07690">
    <property type="entry name" value="MFS_1"/>
    <property type="match status" value="1"/>
</dbReference>
<evidence type="ECO:0000256" key="2">
    <source>
        <dbReference type="ARBA" id="ARBA00022448"/>
    </source>
</evidence>
<keyword evidence="3 6" id="KW-0812">Transmembrane</keyword>
<feature type="transmembrane region" description="Helical" evidence="6">
    <location>
        <begin position="500"/>
        <end position="519"/>
    </location>
</feature>
<dbReference type="GO" id="GO:0022857">
    <property type="term" value="F:transmembrane transporter activity"/>
    <property type="evidence" value="ECO:0007669"/>
    <property type="project" value="InterPro"/>
</dbReference>
<dbReference type="GeneID" id="62194607"/>
<dbReference type="EMBL" id="CP064812">
    <property type="protein sequence ID" value="QPG73891.1"/>
    <property type="molecule type" value="Genomic_DNA"/>
</dbReference>
<evidence type="ECO:0000313" key="8">
    <source>
        <dbReference type="Proteomes" id="UP000662931"/>
    </source>
</evidence>
<feature type="transmembrane region" description="Helical" evidence="6">
    <location>
        <begin position="408"/>
        <end position="426"/>
    </location>
</feature>
<dbReference type="InterPro" id="IPR011701">
    <property type="entry name" value="MFS"/>
</dbReference>
<dbReference type="AlphaFoldDB" id="A0A875RWY7"/>
<accession>A0A875RWY7</accession>
<gene>
    <name evidence="7" type="ORF">FOA43_001206</name>
</gene>
<comment type="subcellular location">
    <subcellularLocation>
        <location evidence="1">Membrane</location>
        <topology evidence="1">Multi-pass membrane protein</topology>
    </subcellularLocation>
</comment>
<dbReference type="PANTHER" id="PTHR43791">
    <property type="entry name" value="PERMEASE-RELATED"/>
    <property type="match status" value="1"/>
</dbReference>
<feature type="transmembrane region" description="Helical" evidence="6">
    <location>
        <begin position="226"/>
        <end position="246"/>
    </location>
</feature>
<feature type="transmembrane region" description="Helical" evidence="6">
    <location>
        <begin position="343"/>
        <end position="365"/>
    </location>
</feature>
<feature type="transmembrane region" description="Helical" evidence="6">
    <location>
        <begin position="377"/>
        <end position="396"/>
    </location>
</feature>
<dbReference type="PANTHER" id="PTHR43791:SF65">
    <property type="entry name" value="MAJOR FACILITATOR SUPERFAMILY (MFS) PROFILE DOMAIN-CONTAINING PROTEIN-RELATED"/>
    <property type="match status" value="1"/>
</dbReference>
<evidence type="ECO:0000256" key="4">
    <source>
        <dbReference type="ARBA" id="ARBA00022989"/>
    </source>
</evidence>
<dbReference type="Gene3D" id="1.20.1250.20">
    <property type="entry name" value="MFS general substrate transporter like domains"/>
    <property type="match status" value="2"/>
</dbReference>
<keyword evidence="4 6" id="KW-1133">Transmembrane helix</keyword>
<reference evidence="7" key="1">
    <citation type="submission" date="2020-10" db="EMBL/GenBank/DDBJ databases">
        <authorList>
            <person name="Roach M.J.R."/>
        </authorList>
    </citation>
    <scope>NUCLEOTIDE SEQUENCE</scope>
    <source>
        <strain evidence="7">CBS 1945</strain>
    </source>
</reference>
<feature type="transmembrane region" description="Helical" evidence="6">
    <location>
        <begin position="195"/>
        <end position="214"/>
    </location>
</feature>
<dbReference type="InterPro" id="IPR036259">
    <property type="entry name" value="MFS_trans_sf"/>
</dbReference>
<dbReference type="Proteomes" id="UP000662931">
    <property type="component" value="Chromosome 1"/>
</dbReference>
<protein>
    <submittedName>
        <fullName evidence="7">Uncharacterized protein</fullName>
    </submittedName>
</protein>
<dbReference type="RefSeq" id="XP_038777456.1">
    <property type="nucleotide sequence ID" value="XM_038921528.1"/>
</dbReference>
<evidence type="ECO:0000313" key="7">
    <source>
        <dbReference type="EMBL" id="QPG73891.1"/>
    </source>
</evidence>
<dbReference type="FunFam" id="1.20.1250.20:FF:000106">
    <property type="entry name" value="MFS transporter, putative"/>
    <property type="match status" value="1"/>
</dbReference>
<dbReference type="GO" id="GO:0016020">
    <property type="term" value="C:membrane"/>
    <property type="evidence" value="ECO:0007669"/>
    <property type="project" value="UniProtKB-SubCell"/>
</dbReference>
<keyword evidence="8" id="KW-1185">Reference proteome</keyword>
<dbReference type="OrthoDB" id="1935484at2759"/>